<evidence type="ECO:0000259" key="6">
    <source>
        <dbReference type="SMART" id="SM00849"/>
    </source>
</evidence>
<dbReference type="SUPFAM" id="SSF56281">
    <property type="entry name" value="Metallo-hydrolase/oxidoreductase"/>
    <property type="match status" value="1"/>
</dbReference>
<dbReference type="GeneID" id="55990668"/>
<comment type="cofactor">
    <cofactor evidence="1">
        <name>Zn(2+)</name>
        <dbReference type="ChEBI" id="CHEBI:29105"/>
    </cofactor>
</comment>
<dbReference type="PANTHER" id="PTHR42978:SF2">
    <property type="entry name" value="102 KBASES UNSTABLE REGION: FROM 1 TO 119443"/>
    <property type="match status" value="1"/>
</dbReference>
<dbReference type="CDD" id="cd07730">
    <property type="entry name" value="metallo-hydrolase-like_MBL-fold"/>
    <property type="match status" value="1"/>
</dbReference>
<evidence type="ECO:0000313" key="8">
    <source>
        <dbReference type="Proteomes" id="UP000509510"/>
    </source>
</evidence>
<dbReference type="SUPFAM" id="SSF69118">
    <property type="entry name" value="AhpD-like"/>
    <property type="match status" value="1"/>
</dbReference>
<dbReference type="InterPro" id="IPR036866">
    <property type="entry name" value="RibonucZ/Hydroxyglut_hydro"/>
</dbReference>
<organism evidence="7 8">
    <name type="scientific">Talaromyces rugulosus</name>
    <name type="common">Penicillium rugulosum</name>
    <dbReference type="NCBI Taxonomy" id="121627"/>
    <lineage>
        <taxon>Eukaryota</taxon>
        <taxon>Fungi</taxon>
        <taxon>Dikarya</taxon>
        <taxon>Ascomycota</taxon>
        <taxon>Pezizomycotina</taxon>
        <taxon>Eurotiomycetes</taxon>
        <taxon>Eurotiomycetidae</taxon>
        <taxon>Eurotiales</taxon>
        <taxon>Trichocomaceae</taxon>
        <taxon>Talaromyces</taxon>
        <taxon>Talaromyces sect. Islandici</taxon>
    </lineage>
</organism>
<evidence type="ECO:0000256" key="5">
    <source>
        <dbReference type="ARBA" id="ARBA00022833"/>
    </source>
</evidence>
<feature type="domain" description="Metallo-beta-lactamase" evidence="6">
    <location>
        <begin position="53"/>
        <end position="310"/>
    </location>
</feature>
<dbReference type="PANTHER" id="PTHR42978">
    <property type="entry name" value="QUORUM-QUENCHING LACTONASE YTNP-RELATED-RELATED"/>
    <property type="match status" value="1"/>
</dbReference>
<dbReference type="GO" id="GO:0051920">
    <property type="term" value="F:peroxiredoxin activity"/>
    <property type="evidence" value="ECO:0007669"/>
    <property type="project" value="InterPro"/>
</dbReference>
<dbReference type="EMBL" id="CP055899">
    <property type="protein sequence ID" value="QKX56063.1"/>
    <property type="molecule type" value="Genomic_DNA"/>
</dbReference>
<dbReference type="AlphaFoldDB" id="A0A7H8QSG3"/>
<evidence type="ECO:0000256" key="1">
    <source>
        <dbReference type="ARBA" id="ARBA00001947"/>
    </source>
</evidence>
<name>A0A7H8QSG3_TALRU</name>
<comment type="similarity">
    <text evidence="2">Belongs to the metallo-beta-lactamase superfamily.</text>
</comment>
<evidence type="ECO:0000256" key="4">
    <source>
        <dbReference type="ARBA" id="ARBA00022801"/>
    </source>
</evidence>
<dbReference type="SMART" id="SM00849">
    <property type="entry name" value="Lactamase_B"/>
    <property type="match status" value="1"/>
</dbReference>
<keyword evidence="3" id="KW-0479">Metal-binding</keyword>
<reference evidence="8" key="1">
    <citation type="submission" date="2020-06" db="EMBL/GenBank/DDBJ databases">
        <title>A chromosome-scale genome assembly of Talaromyces rugulosus W13939.</title>
        <authorList>
            <person name="Wang B."/>
            <person name="Guo L."/>
            <person name="Ye K."/>
            <person name="Wang L."/>
        </authorList>
    </citation>
    <scope>NUCLEOTIDE SEQUENCE [LARGE SCALE GENOMIC DNA]</scope>
    <source>
        <strain evidence="8">W13939</strain>
    </source>
</reference>
<dbReference type="RefSeq" id="XP_035342241.1">
    <property type="nucleotide sequence ID" value="XM_035486348.1"/>
</dbReference>
<keyword evidence="5" id="KW-0862">Zinc</keyword>
<sequence length="605" mass="67383">MSTITIKQTAPSLSDQVALPGIAELHALSAGHLTLPEKFFVHPASDSSRRTVPSLAFLIQHHHPITGKITRIVFDLGLRREVRRYSEAIQRHVSTRQPLTTDPDVVTSLAAGGLSADDIDYIVYSHVHWDHIGEPRDFQKSTFVIGHGAWNLFKPTAASSLRGSHSFFEPGILPEERTVELHDPEDASSCEKKPPISGDANFEQAWATIPEMDMRVLDIFNDGTVKIVHAPGHLPGHINLLVKTGSGAQIYLAGDACHDRRIMRKELEIGEWLDTAGQICCIHADRKKAEETIEKIRQLESSGVEVIFAHDIEWEENVENKARFWGSTVYLILPQLHTTTQNFVGLNMSSESLKNKFIAENGEHAWHDGWESILALSPQLFNASLDLRGIPKRAGHRHLTRKTQSLIALAVDSAATHLYALGVQEHIQTALQEGATTAEIIEVIELTSTLGIHACNIGVPLLAEVLREENYPTGLATPFDARQEQLKTEFTKNRGYWHTFWEDFLRLDPDFFEAYLKFSSVPWTKKTEHGEKGALEPKIKELVYCAFDAAATHLYVPGLKLHMKNALGYGASPQEIMEVLEIATALSLHTANVAAPILEKELARK</sequence>
<dbReference type="Gene3D" id="1.20.1290.10">
    <property type="entry name" value="AhpD-like"/>
    <property type="match status" value="1"/>
</dbReference>
<dbReference type="InterPro" id="IPR029032">
    <property type="entry name" value="AhpD-like"/>
</dbReference>
<dbReference type="KEGG" id="trg:TRUGW13939_03163"/>
<dbReference type="OrthoDB" id="4218374at2759"/>
<proteinExistence type="inferred from homology"/>
<dbReference type="Proteomes" id="UP000509510">
    <property type="component" value="Chromosome II"/>
</dbReference>
<evidence type="ECO:0000313" key="7">
    <source>
        <dbReference type="EMBL" id="QKX56063.1"/>
    </source>
</evidence>
<evidence type="ECO:0000256" key="2">
    <source>
        <dbReference type="ARBA" id="ARBA00007749"/>
    </source>
</evidence>
<accession>A0A7H8QSG3</accession>
<dbReference type="GO" id="GO:0016787">
    <property type="term" value="F:hydrolase activity"/>
    <property type="evidence" value="ECO:0007669"/>
    <property type="project" value="UniProtKB-KW"/>
</dbReference>
<protein>
    <recommendedName>
        <fullName evidence="6">Metallo-beta-lactamase domain-containing protein</fullName>
    </recommendedName>
</protein>
<dbReference type="GO" id="GO:0046872">
    <property type="term" value="F:metal ion binding"/>
    <property type="evidence" value="ECO:0007669"/>
    <property type="project" value="UniProtKB-KW"/>
</dbReference>
<keyword evidence="4" id="KW-0378">Hydrolase</keyword>
<dbReference type="Pfam" id="PF02627">
    <property type="entry name" value="CMD"/>
    <property type="match status" value="2"/>
</dbReference>
<dbReference type="InterPro" id="IPR003779">
    <property type="entry name" value="CMD-like"/>
</dbReference>
<dbReference type="Gene3D" id="3.60.15.10">
    <property type="entry name" value="Ribonuclease Z/Hydroxyacylglutathione hydrolase-like"/>
    <property type="match status" value="1"/>
</dbReference>
<evidence type="ECO:0000256" key="3">
    <source>
        <dbReference type="ARBA" id="ARBA00022723"/>
    </source>
</evidence>
<dbReference type="InterPro" id="IPR051013">
    <property type="entry name" value="MBL_superfamily_lactonases"/>
</dbReference>
<dbReference type="InterPro" id="IPR001279">
    <property type="entry name" value="Metallo-B-lactamas"/>
</dbReference>
<keyword evidence="8" id="KW-1185">Reference proteome</keyword>
<dbReference type="Pfam" id="PF00753">
    <property type="entry name" value="Lactamase_B"/>
    <property type="match status" value="1"/>
</dbReference>
<gene>
    <name evidence="7" type="ORF">TRUGW13939_03163</name>
</gene>